<dbReference type="PANTHER" id="PTHR12149">
    <property type="entry name" value="FRUCTOSAMINE 3 KINASE-RELATED PROTEIN"/>
    <property type="match status" value="1"/>
</dbReference>
<reference evidence="3 4" key="1">
    <citation type="submission" date="2014-01" db="EMBL/GenBank/DDBJ databases">
        <title>Roseivivax isoporae LMG 25204 Genome Sequencing.</title>
        <authorList>
            <person name="Lai Q."/>
            <person name="Li G."/>
            <person name="Shao Z."/>
        </authorList>
    </citation>
    <scope>NUCLEOTIDE SEQUENCE [LARGE SCALE GENOMIC DNA]</scope>
    <source>
        <strain evidence="3 4">LMG 25204</strain>
    </source>
</reference>
<gene>
    <name evidence="3" type="ORF">RISW2_04685</name>
</gene>
<dbReference type="InterPro" id="IPR011009">
    <property type="entry name" value="Kinase-like_dom_sf"/>
</dbReference>
<proteinExistence type="inferred from homology"/>
<sequence>MTDGDALPRPLLDTFGSEIAETRALSGGDLSEVRFVRLEDGREMVVKTGPLVHVEARMLSAMALLHAPVPQVVHVEHRLLCLEHLPEVAPTSGTWRDFGTALAQMHGWDGGTYGWNEDYAFGSVPIPNAATDDWPSFWAERRLLSDPAALPADLRPRVERLAARAADLLPGAPKASLLHGDLWGGNIHFTDGRAVMIDPASYYGHSEVDLAMLTLFGNPDTAFWRGYGKPEPGWEERRPVYQLWPAMVHLRLFGGGYHAMIAGLLDEIGI</sequence>
<dbReference type="SUPFAM" id="SSF56112">
    <property type="entry name" value="Protein kinase-like (PK-like)"/>
    <property type="match status" value="1"/>
</dbReference>
<dbReference type="EMBL" id="JAME01000015">
    <property type="protein sequence ID" value="ETX28799.1"/>
    <property type="molecule type" value="Genomic_DNA"/>
</dbReference>
<dbReference type="Gene3D" id="3.90.1200.10">
    <property type="match status" value="1"/>
</dbReference>
<dbReference type="Proteomes" id="UP000023430">
    <property type="component" value="Unassembled WGS sequence"/>
</dbReference>
<dbReference type="RefSeq" id="WP_043770750.1">
    <property type="nucleotide sequence ID" value="NZ_JAME01000015.1"/>
</dbReference>
<keyword evidence="4" id="KW-1185">Reference proteome</keyword>
<organism evidence="3 4">
    <name type="scientific">Roseivivax isoporae LMG 25204</name>
    <dbReference type="NCBI Taxonomy" id="1449351"/>
    <lineage>
        <taxon>Bacteria</taxon>
        <taxon>Pseudomonadati</taxon>
        <taxon>Pseudomonadota</taxon>
        <taxon>Alphaproteobacteria</taxon>
        <taxon>Rhodobacterales</taxon>
        <taxon>Roseobacteraceae</taxon>
        <taxon>Roseivivax</taxon>
    </lineage>
</organism>
<dbReference type="Pfam" id="PF03881">
    <property type="entry name" value="Fructosamin_kin"/>
    <property type="match status" value="1"/>
</dbReference>
<accession>X7F9N2</accession>
<dbReference type="PATRIC" id="fig|1449351.3.peg.2274"/>
<dbReference type="Gene3D" id="3.30.200.20">
    <property type="entry name" value="Phosphorylase Kinase, domain 1"/>
    <property type="match status" value="1"/>
</dbReference>
<dbReference type="STRING" id="1449351.RISW2_04685"/>
<dbReference type="OrthoDB" id="5291879at2"/>
<dbReference type="PIRSF" id="PIRSF006221">
    <property type="entry name" value="Ketosamine-3-kinase"/>
    <property type="match status" value="1"/>
</dbReference>
<dbReference type="PANTHER" id="PTHR12149:SF8">
    <property type="entry name" value="PROTEIN-RIBULOSAMINE 3-KINASE"/>
    <property type="match status" value="1"/>
</dbReference>
<protein>
    <submittedName>
        <fullName evidence="3">Aminoglycoside phosphotransferase</fullName>
    </submittedName>
</protein>
<name>X7F9N2_9RHOB</name>
<keyword evidence="2" id="KW-0418">Kinase</keyword>
<evidence type="ECO:0000256" key="1">
    <source>
        <dbReference type="ARBA" id="ARBA00009460"/>
    </source>
</evidence>
<evidence type="ECO:0000313" key="3">
    <source>
        <dbReference type="EMBL" id="ETX28799.1"/>
    </source>
</evidence>
<comment type="caution">
    <text evidence="3">The sequence shown here is derived from an EMBL/GenBank/DDBJ whole genome shotgun (WGS) entry which is preliminary data.</text>
</comment>
<keyword evidence="2 3" id="KW-0808">Transferase</keyword>
<dbReference type="GO" id="GO:0016301">
    <property type="term" value="F:kinase activity"/>
    <property type="evidence" value="ECO:0007669"/>
    <property type="project" value="UniProtKB-UniRule"/>
</dbReference>
<dbReference type="eggNOG" id="COG3001">
    <property type="taxonomic scope" value="Bacteria"/>
</dbReference>
<evidence type="ECO:0000313" key="4">
    <source>
        <dbReference type="Proteomes" id="UP000023430"/>
    </source>
</evidence>
<comment type="similarity">
    <text evidence="1 2">Belongs to the fructosamine kinase family.</text>
</comment>
<dbReference type="AlphaFoldDB" id="X7F9N2"/>
<dbReference type="InterPro" id="IPR016477">
    <property type="entry name" value="Fructo-/Ketosamine-3-kinase"/>
</dbReference>
<evidence type="ECO:0000256" key="2">
    <source>
        <dbReference type="PIRNR" id="PIRNR006221"/>
    </source>
</evidence>